<feature type="compositionally biased region" description="Polar residues" evidence="1">
    <location>
        <begin position="132"/>
        <end position="148"/>
    </location>
</feature>
<dbReference type="WBParaSite" id="L893_g14486.t1">
    <property type="protein sequence ID" value="L893_g14486.t1"/>
    <property type="gene ID" value="L893_g14486"/>
</dbReference>
<protein>
    <submittedName>
        <fullName evidence="3">TIMELESS-interacting protein</fullName>
    </submittedName>
</protein>
<evidence type="ECO:0000313" key="3">
    <source>
        <dbReference type="WBParaSite" id="L893_g14486.t1"/>
    </source>
</evidence>
<reference evidence="3" key="1">
    <citation type="submission" date="2016-11" db="UniProtKB">
        <authorList>
            <consortium name="WormBaseParasite"/>
        </authorList>
    </citation>
    <scope>IDENTIFICATION</scope>
</reference>
<dbReference type="Proteomes" id="UP000095287">
    <property type="component" value="Unplaced"/>
</dbReference>
<accession>A0A1I7YB34</accession>
<name>A0A1I7YB34_9BILA</name>
<keyword evidence="2" id="KW-1185">Reference proteome</keyword>
<evidence type="ECO:0000313" key="2">
    <source>
        <dbReference type="Proteomes" id="UP000095287"/>
    </source>
</evidence>
<sequence>MRISKDSCERVEPGVLFRSYFVFYSVYITSVWFSDPIMPNVAFDLPEQPESDVEMDSDAEDGGDSDLELQVALREGLLKSDSLNIITEEKRPPIYKKAELEAALKQLQKKLPWVETLDITVHNQKITQEVLQASRRSGESGLSPSREAQSAYLPPR</sequence>
<proteinExistence type="predicted"/>
<dbReference type="AlphaFoldDB" id="A0A1I7YB34"/>
<organism evidence="2 3">
    <name type="scientific">Steinernema glaseri</name>
    <dbReference type="NCBI Taxonomy" id="37863"/>
    <lineage>
        <taxon>Eukaryota</taxon>
        <taxon>Metazoa</taxon>
        <taxon>Ecdysozoa</taxon>
        <taxon>Nematoda</taxon>
        <taxon>Chromadorea</taxon>
        <taxon>Rhabditida</taxon>
        <taxon>Tylenchina</taxon>
        <taxon>Panagrolaimomorpha</taxon>
        <taxon>Strongyloidoidea</taxon>
        <taxon>Steinernematidae</taxon>
        <taxon>Steinernema</taxon>
    </lineage>
</organism>
<evidence type="ECO:0000256" key="1">
    <source>
        <dbReference type="SAM" id="MobiDB-lite"/>
    </source>
</evidence>
<feature type="region of interest" description="Disordered" evidence="1">
    <location>
        <begin position="132"/>
        <end position="156"/>
    </location>
</feature>